<dbReference type="Proteomes" id="UP001153642">
    <property type="component" value="Unassembled WGS sequence"/>
</dbReference>
<evidence type="ECO:0000256" key="1">
    <source>
        <dbReference type="SAM" id="MobiDB-lite"/>
    </source>
</evidence>
<feature type="region of interest" description="Disordered" evidence="1">
    <location>
        <begin position="1"/>
        <end position="22"/>
    </location>
</feature>
<keyword evidence="4" id="KW-1185">Reference proteome</keyword>
<dbReference type="InterPro" id="IPR007235">
    <property type="entry name" value="Glyco_trans_28_C"/>
</dbReference>
<name>A0ABT6FWE5_9FLAO</name>
<comment type="caution">
    <text evidence="3">The sequence shown here is derived from an EMBL/GenBank/DDBJ whole genome shotgun (WGS) entry which is preliminary data.</text>
</comment>
<proteinExistence type="predicted"/>
<gene>
    <name evidence="3" type="ORF">OSR52_17145</name>
</gene>
<dbReference type="PANTHER" id="PTHR21015:SF22">
    <property type="entry name" value="GLYCOSYLTRANSFERASE"/>
    <property type="match status" value="1"/>
</dbReference>
<protein>
    <submittedName>
        <fullName evidence="3">Glycosyltransferase</fullName>
    </submittedName>
</protein>
<evidence type="ECO:0000313" key="3">
    <source>
        <dbReference type="EMBL" id="MDG3587588.1"/>
    </source>
</evidence>
<evidence type="ECO:0000259" key="2">
    <source>
        <dbReference type="Pfam" id="PF04101"/>
    </source>
</evidence>
<feature type="domain" description="Glycosyl transferase family 28 C-terminal" evidence="2">
    <location>
        <begin position="256"/>
        <end position="357"/>
    </location>
</feature>
<sequence>MIKSRQPKGEPNRKGISGKQKSAIQIDNEISPARKKILVAPLNWGLGHATRCIPIIKSLLENNFEPIIASDGDALNLLKKEFPALTFVEMPSYKIKYSEKAKYFKLKMLWDSPKILKAMKKEHQQTKHLVKAYNLCGIISDNRLGVYSKKVPCVFITHQLNVLTGNTTWVSSKVHQKIIDRYNQCWVPDVEGEPNLSGKLGHLQCKNEKIKYIGALSRLEKKDTAKKYRLMVIISGPEPQRTLLEKHLLVETERFSGAVLFIKGKIEKEQQVTQQKNTTIYNYMNSAQLENAFNESELVLSRSGYTTVLDLAKLGKRAFFIPTPGQYEQEYLAERLQQENLVPYCNQDEFAIEMLERTKNYKGLSEIASNFDISGFLSLFEGK</sequence>
<accession>A0ABT6FWE5</accession>
<dbReference type="Pfam" id="PF04101">
    <property type="entry name" value="Glyco_tran_28_C"/>
    <property type="match status" value="1"/>
</dbReference>
<evidence type="ECO:0000313" key="4">
    <source>
        <dbReference type="Proteomes" id="UP001153642"/>
    </source>
</evidence>
<dbReference type="PANTHER" id="PTHR21015">
    <property type="entry name" value="UDP-N-ACETYLGLUCOSAMINE--N-ACETYLMURAMYL-(PENTAPEPTIDE) PYROPHOSPHORYL-UNDECAPRENOL N-ACETYLGLUCOSAMINE TRANSFERASE 1"/>
    <property type="match status" value="1"/>
</dbReference>
<dbReference type="SUPFAM" id="SSF53756">
    <property type="entry name" value="UDP-Glycosyltransferase/glycogen phosphorylase"/>
    <property type="match status" value="1"/>
</dbReference>
<reference evidence="3" key="1">
    <citation type="submission" date="2022-11" db="EMBL/GenBank/DDBJ databases">
        <title>High-quality draft genome sequence of Galbibacter sp. strain CMA-7.</title>
        <authorList>
            <person name="Wei L."/>
            <person name="Dong C."/>
            <person name="Shao Z."/>
        </authorList>
    </citation>
    <scope>NUCLEOTIDE SEQUENCE</scope>
    <source>
        <strain evidence="3">CMA-7</strain>
    </source>
</reference>
<dbReference type="EMBL" id="JAPMUA010000007">
    <property type="protein sequence ID" value="MDG3587588.1"/>
    <property type="molecule type" value="Genomic_DNA"/>
</dbReference>
<dbReference type="RefSeq" id="WP_277901183.1">
    <property type="nucleotide sequence ID" value="NZ_JAPMUA010000007.1"/>
</dbReference>
<dbReference type="Gene3D" id="3.40.50.2000">
    <property type="entry name" value="Glycogen Phosphorylase B"/>
    <property type="match status" value="1"/>
</dbReference>
<organism evidence="3 4">
    <name type="scientific">Galbibacter pacificus</name>
    <dbReference type="NCBI Taxonomy" id="2996052"/>
    <lineage>
        <taxon>Bacteria</taxon>
        <taxon>Pseudomonadati</taxon>
        <taxon>Bacteroidota</taxon>
        <taxon>Flavobacteriia</taxon>
        <taxon>Flavobacteriales</taxon>
        <taxon>Flavobacteriaceae</taxon>
        <taxon>Galbibacter</taxon>
    </lineage>
</organism>